<dbReference type="InterPro" id="IPR011059">
    <property type="entry name" value="Metal-dep_hydrolase_composite"/>
</dbReference>
<dbReference type="Gene3D" id="2.30.40.10">
    <property type="entry name" value="Urease, subunit C, domain 1"/>
    <property type="match status" value="1"/>
</dbReference>
<keyword evidence="3" id="KW-1185">Reference proteome</keyword>
<dbReference type="Gene3D" id="3.20.20.140">
    <property type="entry name" value="Metal-dependent hydrolases"/>
    <property type="match status" value="1"/>
</dbReference>
<comment type="caution">
    <text evidence="2">The sequence shown here is derived from an EMBL/GenBank/DDBJ whole genome shotgun (WGS) entry which is preliminary data.</text>
</comment>
<dbReference type="SUPFAM" id="SSF51556">
    <property type="entry name" value="Metallo-dependent hydrolases"/>
    <property type="match status" value="1"/>
</dbReference>
<dbReference type="AlphaFoldDB" id="A0A0P6XJR7"/>
<dbReference type="SUPFAM" id="SSF51338">
    <property type="entry name" value="Composite domain of metallo-dependent hydrolases"/>
    <property type="match status" value="1"/>
</dbReference>
<dbReference type="PANTHER" id="PTHR22642">
    <property type="entry name" value="IMIDAZOLONEPROPIONASE"/>
    <property type="match status" value="1"/>
</dbReference>
<dbReference type="CDD" id="cd01300">
    <property type="entry name" value="YtcJ_like"/>
    <property type="match status" value="1"/>
</dbReference>
<sequence>MQIFHNAKLYPTADPASRQSAIAIENGRVVALGSDPDVLNLARPGCQIVNLAKKTILPGLTDSHIHLSLYAQSLAKVNCEVASRQACLDLIAQKAHDLKPGEWILGHGWNQNVWPEGFGTAADLDAVAPNHPVYLTDKAIHSAWANTTAIRLAGITSQTPDPSGGIIQRAENGEPKGIFFESAMLMIERAIPAFSAEALAGLLDQAQQTLWPMGITAAHDFDDLLCFAALQLLHLNGQLKLRVTKGIPEDALNTAIDMRLQTGFGHGMLRVGSLKLFADGALGPHTAAMLEPYSDDPGNTGVLLGDSQHFYPIFEKAVKNHISIAVHAIGDRANREILDSYARLRDYEAQNHLPRRAHRIEHVQTIQPQDQVRLQALGITASMQPLHATSDMFTADRYWGSRAANAYVFKNLLDLGAQLIFGSDAPVETPNPFVGLHAAVTRRRADGNPGSQGWHPSQRLTVAQALHAYTSAPAQVYGRQTEQGSLLPGCFADLILLDQDPFEMQPDDLHFLKPSGTMVEGEWVWQK</sequence>
<dbReference type="STRING" id="1134406.ADN00_11825"/>
<dbReference type="Gene3D" id="3.10.310.70">
    <property type="match status" value="1"/>
</dbReference>
<dbReference type="RefSeq" id="WP_075063222.1">
    <property type="nucleotide sequence ID" value="NZ_LGCL01000026.1"/>
</dbReference>
<dbReference type="Proteomes" id="UP000050417">
    <property type="component" value="Unassembled WGS sequence"/>
</dbReference>
<evidence type="ECO:0000313" key="3">
    <source>
        <dbReference type="Proteomes" id="UP000050417"/>
    </source>
</evidence>
<evidence type="ECO:0000259" key="1">
    <source>
        <dbReference type="Pfam" id="PF07969"/>
    </source>
</evidence>
<proteinExistence type="predicted"/>
<accession>A0A0P6XJR7</accession>
<dbReference type="PANTHER" id="PTHR22642:SF2">
    <property type="entry name" value="PROTEIN LONG AFTER FAR-RED 3"/>
    <property type="match status" value="1"/>
</dbReference>
<evidence type="ECO:0000313" key="2">
    <source>
        <dbReference type="EMBL" id="KPL76038.1"/>
    </source>
</evidence>
<gene>
    <name evidence="2" type="ORF">ADN00_11825</name>
</gene>
<dbReference type="InterPro" id="IPR032466">
    <property type="entry name" value="Metal_Hydrolase"/>
</dbReference>
<dbReference type="InterPro" id="IPR013108">
    <property type="entry name" value="Amidohydro_3"/>
</dbReference>
<dbReference type="Pfam" id="PF07969">
    <property type="entry name" value="Amidohydro_3"/>
    <property type="match status" value="1"/>
</dbReference>
<dbReference type="GO" id="GO:0016810">
    <property type="term" value="F:hydrolase activity, acting on carbon-nitrogen (but not peptide) bonds"/>
    <property type="evidence" value="ECO:0007669"/>
    <property type="project" value="InterPro"/>
</dbReference>
<name>A0A0P6XJR7_9CHLR</name>
<dbReference type="EMBL" id="LGCL01000026">
    <property type="protein sequence ID" value="KPL76038.1"/>
    <property type="molecule type" value="Genomic_DNA"/>
</dbReference>
<organism evidence="2 3">
    <name type="scientific">Ornatilinea apprima</name>
    <dbReference type="NCBI Taxonomy" id="1134406"/>
    <lineage>
        <taxon>Bacteria</taxon>
        <taxon>Bacillati</taxon>
        <taxon>Chloroflexota</taxon>
        <taxon>Anaerolineae</taxon>
        <taxon>Anaerolineales</taxon>
        <taxon>Anaerolineaceae</taxon>
        <taxon>Ornatilinea</taxon>
    </lineage>
</organism>
<reference evidence="2 3" key="1">
    <citation type="submission" date="2015-07" db="EMBL/GenBank/DDBJ databases">
        <title>Genome sequence of Ornatilinea apprima DSM 23815.</title>
        <authorList>
            <person name="Hemp J."/>
            <person name="Ward L.M."/>
            <person name="Pace L.A."/>
            <person name="Fischer W.W."/>
        </authorList>
    </citation>
    <scope>NUCLEOTIDE SEQUENCE [LARGE SCALE GENOMIC DNA]</scope>
    <source>
        <strain evidence="2 3">P3M-1</strain>
    </source>
</reference>
<feature type="domain" description="Amidohydrolase 3" evidence="1">
    <location>
        <begin position="47"/>
        <end position="524"/>
    </location>
</feature>
<dbReference type="OrthoDB" id="9767366at2"/>
<dbReference type="InterPro" id="IPR033932">
    <property type="entry name" value="YtcJ-like"/>
</dbReference>
<protein>
    <recommendedName>
        <fullName evidence="1">Amidohydrolase 3 domain-containing protein</fullName>
    </recommendedName>
</protein>